<dbReference type="EMBL" id="OZ075130">
    <property type="protein sequence ID" value="CAL4978701.1"/>
    <property type="molecule type" value="Genomic_DNA"/>
</dbReference>
<protein>
    <recommendedName>
        <fullName evidence="6">Succinate dehydrogenase assembly factor 2, mitochondrial</fullName>
    </recommendedName>
</protein>
<dbReference type="InterPro" id="IPR005631">
    <property type="entry name" value="SDH"/>
</dbReference>
<organism evidence="4 5">
    <name type="scientific">Urochloa decumbens</name>
    <dbReference type="NCBI Taxonomy" id="240449"/>
    <lineage>
        <taxon>Eukaryota</taxon>
        <taxon>Viridiplantae</taxon>
        <taxon>Streptophyta</taxon>
        <taxon>Embryophyta</taxon>
        <taxon>Tracheophyta</taxon>
        <taxon>Spermatophyta</taxon>
        <taxon>Magnoliopsida</taxon>
        <taxon>Liliopsida</taxon>
        <taxon>Poales</taxon>
        <taxon>Poaceae</taxon>
        <taxon>PACMAD clade</taxon>
        <taxon>Panicoideae</taxon>
        <taxon>Panicodae</taxon>
        <taxon>Paniceae</taxon>
        <taxon>Melinidinae</taxon>
        <taxon>Urochloa</taxon>
    </lineage>
</organism>
<evidence type="ECO:0000256" key="2">
    <source>
        <dbReference type="ARBA" id="ARBA00023186"/>
    </source>
</evidence>
<dbReference type="InterPro" id="IPR036714">
    <property type="entry name" value="SDH_sf"/>
</dbReference>
<evidence type="ECO:0000313" key="5">
    <source>
        <dbReference type="Proteomes" id="UP001497457"/>
    </source>
</evidence>
<feature type="region of interest" description="Disordered" evidence="3">
    <location>
        <begin position="234"/>
        <end position="271"/>
    </location>
</feature>
<dbReference type="Proteomes" id="UP001497457">
    <property type="component" value="Chromosome 20rd"/>
</dbReference>
<evidence type="ECO:0000256" key="1">
    <source>
        <dbReference type="ARBA" id="ARBA00023128"/>
    </source>
</evidence>
<proteinExistence type="predicted"/>
<sequence length="271" mass="29990">MGCGLPNHRRGHSNMMSGPLHRGDRGPPVSHVPSLSPSPLLPAFLAVADPVRRACQPQAAAMAAALLRRALHLRRFLPSPSPSPALPAASARRLLSAFTTSQQNAATTTTTVDLSSDESRRRLLNRCVPVPGYPLLVSRLRFCLPPFVEVTGGRWLCRLVYRSKQRGFLELDLVLGTWVEQHVHSMDESNIRALLQVLDLENPDLWKWLTGQEQPPEDLNSNPVFTAIKSKVTDNLTKHASPETRSTPGQPWVRGWDDIKKGKDAPKYGNQ</sequence>
<evidence type="ECO:0000313" key="4">
    <source>
        <dbReference type="EMBL" id="CAL4978701.1"/>
    </source>
</evidence>
<dbReference type="AlphaFoldDB" id="A0ABC9AI20"/>
<dbReference type="Gene3D" id="1.10.150.250">
    <property type="entry name" value="Flavinator of succinate dehydrogenase"/>
    <property type="match status" value="1"/>
</dbReference>
<gene>
    <name evidence="4" type="ORF">URODEC1_LOCUS54896</name>
</gene>
<keyword evidence="1" id="KW-0496">Mitochondrion</keyword>
<dbReference type="PANTHER" id="PTHR12469:SF2">
    <property type="entry name" value="SUCCINATE DEHYDROGENASE ASSEMBLY FACTOR 2, MITOCHONDRIAL"/>
    <property type="match status" value="1"/>
</dbReference>
<reference evidence="4 5" key="2">
    <citation type="submission" date="2024-10" db="EMBL/GenBank/DDBJ databases">
        <authorList>
            <person name="Ryan C."/>
        </authorList>
    </citation>
    <scope>NUCLEOTIDE SEQUENCE [LARGE SCALE GENOMIC DNA]</scope>
</reference>
<dbReference type="FunFam" id="1.10.150.250:FF:000004">
    <property type="entry name" value="Succinate dehydrogenase assembly factor 2, mitochondrial"/>
    <property type="match status" value="1"/>
</dbReference>
<feature type="compositionally biased region" description="Basic and acidic residues" evidence="3">
    <location>
        <begin position="255"/>
        <end position="271"/>
    </location>
</feature>
<reference evidence="5" key="1">
    <citation type="submission" date="2024-06" db="EMBL/GenBank/DDBJ databases">
        <authorList>
            <person name="Ryan C."/>
        </authorList>
    </citation>
    <scope>NUCLEOTIDE SEQUENCE [LARGE SCALE GENOMIC DNA]</scope>
</reference>
<keyword evidence="2" id="KW-0143">Chaperone</keyword>
<dbReference type="SUPFAM" id="SSF109910">
    <property type="entry name" value="YgfY-like"/>
    <property type="match status" value="1"/>
</dbReference>
<keyword evidence="5" id="KW-1185">Reference proteome</keyword>
<evidence type="ECO:0008006" key="6">
    <source>
        <dbReference type="Google" id="ProtNLM"/>
    </source>
</evidence>
<evidence type="ECO:0000256" key="3">
    <source>
        <dbReference type="SAM" id="MobiDB-lite"/>
    </source>
</evidence>
<dbReference type="Pfam" id="PF03937">
    <property type="entry name" value="Sdh5"/>
    <property type="match status" value="1"/>
</dbReference>
<dbReference type="PANTHER" id="PTHR12469">
    <property type="entry name" value="PROTEIN EMI5 HOMOLOG, MITOCHONDRIAL"/>
    <property type="match status" value="1"/>
</dbReference>
<accession>A0ABC9AI20</accession>
<name>A0ABC9AI20_9POAL</name>
<feature type="region of interest" description="Disordered" evidence="3">
    <location>
        <begin position="1"/>
        <end position="34"/>
    </location>
</feature>